<dbReference type="SMART" id="SM00120">
    <property type="entry name" value="HX"/>
    <property type="match status" value="4"/>
</dbReference>
<evidence type="ECO:0000256" key="6">
    <source>
        <dbReference type="ARBA" id="ARBA00022833"/>
    </source>
</evidence>
<proteinExistence type="inferred from homology"/>
<feature type="chain" id="PRO_5039952690" evidence="15">
    <location>
        <begin position="23"/>
        <end position="523"/>
    </location>
</feature>
<dbReference type="PANTHER" id="PTHR10201:SF331">
    <property type="entry name" value="MATRIX METALLOPROTEINASE-14-LIKE ISOFORM X1"/>
    <property type="match status" value="1"/>
</dbReference>
<dbReference type="GO" id="GO:0004222">
    <property type="term" value="F:metalloendopeptidase activity"/>
    <property type="evidence" value="ECO:0000318"/>
    <property type="project" value="GO_Central"/>
</dbReference>
<organism evidence="17 18">
    <name type="scientific">Branchiostoma floridae</name>
    <name type="common">Florida lancelet</name>
    <name type="synonym">Amphioxus</name>
    <dbReference type="NCBI Taxonomy" id="7739"/>
    <lineage>
        <taxon>Eukaryota</taxon>
        <taxon>Metazoa</taxon>
        <taxon>Chordata</taxon>
        <taxon>Cephalochordata</taxon>
        <taxon>Leptocardii</taxon>
        <taxon>Amphioxiformes</taxon>
        <taxon>Branchiostomatidae</taxon>
        <taxon>Branchiostoma</taxon>
    </lineage>
</organism>
<feature type="binding site" evidence="11">
    <location>
        <position position="381"/>
    </location>
    <ligand>
        <name>Ca(2+)</name>
        <dbReference type="ChEBI" id="CHEBI:29108"/>
        <label>4</label>
    </ligand>
</feature>
<feature type="binding site" evidence="11">
    <location>
        <position position="221"/>
    </location>
    <ligand>
        <name>Ca(2+)</name>
        <dbReference type="ChEBI" id="CHEBI:29108"/>
        <label>1</label>
    </ligand>
</feature>
<feature type="binding site" evidence="11">
    <location>
        <position position="383"/>
    </location>
    <ligand>
        <name>Ca(2+)</name>
        <dbReference type="ChEBI" id="CHEBI:29108"/>
        <label>5</label>
    </ligand>
</feature>
<dbReference type="InterPro" id="IPR024079">
    <property type="entry name" value="MetalloPept_cat_dom_sf"/>
</dbReference>
<dbReference type="Proteomes" id="UP000001554">
    <property type="component" value="Chromosome 11"/>
</dbReference>
<dbReference type="InterPro" id="IPR036365">
    <property type="entry name" value="PGBD-like_sf"/>
</dbReference>
<keyword evidence="11" id="KW-0106">Calcium</keyword>
<comment type="cofactor">
    <cofactor evidence="11">
        <name>Ca(2+)</name>
        <dbReference type="ChEBI" id="CHEBI:29108"/>
    </cofactor>
    <text evidence="11">Can bind about 5 Ca(2+) ions per subunit.</text>
</comment>
<evidence type="ECO:0000313" key="17">
    <source>
        <dbReference type="Proteomes" id="UP000001554"/>
    </source>
</evidence>
<feature type="binding site" evidence="11">
    <location>
        <position position="208"/>
    </location>
    <ligand>
        <name>Zn(2+)</name>
        <dbReference type="ChEBI" id="CHEBI:29105"/>
        <label>1</label>
    </ligand>
</feature>
<dbReference type="GO" id="GO:0005615">
    <property type="term" value="C:extracellular space"/>
    <property type="evidence" value="ECO:0000318"/>
    <property type="project" value="GO_Central"/>
</dbReference>
<feature type="binding site" evidence="11">
    <location>
        <position position="259"/>
    </location>
    <ligand>
        <name>Zn(2+)</name>
        <dbReference type="ChEBI" id="CHEBI:29105"/>
        <label>2</label>
        <note>catalytic</note>
    </ligand>
</feature>
<feature type="compositionally biased region" description="Basic and acidic residues" evidence="14">
    <location>
        <begin position="102"/>
        <end position="120"/>
    </location>
</feature>
<feature type="binding site" evidence="10">
    <location>
        <position position="245"/>
    </location>
    <ligand>
        <name>Zn(2+)</name>
        <dbReference type="ChEBI" id="CHEBI:29105"/>
        <label>2</label>
        <note>catalytic</note>
    </ligand>
</feature>
<evidence type="ECO:0000313" key="18">
    <source>
        <dbReference type="RefSeq" id="XP_035691673.1"/>
    </source>
</evidence>
<dbReference type="Gene3D" id="3.40.390.10">
    <property type="entry name" value="Collagenase (Catalytic Domain)"/>
    <property type="match status" value="1"/>
</dbReference>
<feature type="binding site" evidence="11">
    <location>
        <position position="337"/>
    </location>
    <ligand>
        <name>Ca(2+)</name>
        <dbReference type="ChEBI" id="CHEBI:29108"/>
        <label>5</label>
    </ligand>
</feature>
<name>A0A9J7M0D3_BRAFL</name>
<keyword evidence="3 10" id="KW-0479">Metal-binding</keyword>
<dbReference type="KEGG" id="bfo:118426409"/>
<feature type="region of interest" description="Disordered" evidence="14">
    <location>
        <begin position="300"/>
        <end position="326"/>
    </location>
</feature>
<dbReference type="InterPro" id="IPR000585">
    <property type="entry name" value="Hemopexin-like_dom"/>
</dbReference>
<feature type="modified residue" description="Phosphotyrosine; by PKDCC" evidence="12">
    <location>
        <position position="412"/>
    </location>
</feature>
<dbReference type="CDD" id="cd04278">
    <property type="entry name" value="ZnMc_MMP"/>
    <property type="match status" value="1"/>
</dbReference>
<keyword evidence="15" id="KW-0732">Signal</keyword>
<dbReference type="InterPro" id="IPR002477">
    <property type="entry name" value="Peptidoglycan-bd-like"/>
</dbReference>
<feature type="binding site" evidence="11">
    <location>
        <position position="223"/>
    </location>
    <ligand>
        <name>Ca(2+)</name>
        <dbReference type="ChEBI" id="CHEBI:29108"/>
        <label>3</label>
    </ligand>
</feature>
<feature type="binding site" evidence="11">
    <location>
        <position position="201"/>
    </location>
    <ligand>
        <name>Ca(2+)</name>
        <dbReference type="ChEBI" id="CHEBI:29108"/>
        <label>3</label>
    </ligand>
</feature>
<evidence type="ECO:0000259" key="16">
    <source>
        <dbReference type="SMART" id="SM00235"/>
    </source>
</evidence>
<dbReference type="FunFam" id="2.110.10.10:FF:000007">
    <property type="entry name" value="stromelysin-3 isoform X2"/>
    <property type="match status" value="1"/>
</dbReference>
<feature type="binding site" evidence="11">
    <location>
        <position position="191"/>
    </location>
    <ligand>
        <name>Zn(2+)</name>
        <dbReference type="ChEBI" id="CHEBI:29105"/>
        <label>1</label>
    </ligand>
</feature>
<feature type="binding site" evidence="10">
    <location>
        <position position="241"/>
    </location>
    <ligand>
        <name>Zn(2+)</name>
        <dbReference type="ChEBI" id="CHEBI:29105"/>
        <label>2</label>
        <note>catalytic</note>
    </ligand>
</feature>
<feature type="repeat" description="Hemopexin" evidence="13">
    <location>
        <begin position="377"/>
        <end position="421"/>
    </location>
</feature>
<dbReference type="Pfam" id="PF00413">
    <property type="entry name" value="Peptidase_M10"/>
    <property type="match status" value="1"/>
</dbReference>
<feature type="binding site" evidence="11">
    <location>
        <position position="335"/>
    </location>
    <ligand>
        <name>Ca(2+)</name>
        <dbReference type="ChEBI" id="CHEBI:29108"/>
        <label>4</label>
    </ligand>
</feature>
<feature type="binding site" evidence="11">
    <location>
        <position position="223"/>
    </location>
    <ligand>
        <name>Ca(2+)</name>
        <dbReference type="ChEBI" id="CHEBI:29108"/>
        <label>1</label>
    </ligand>
</feature>
<dbReference type="GO" id="GO:0006508">
    <property type="term" value="P:proteolysis"/>
    <property type="evidence" value="ECO:0007669"/>
    <property type="project" value="UniProtKB-KW"/>
</dbReference>
<evidence type="ECO:0000256" key="15">
    <source>
        <dbReference type="SAM" id="SignalP"/>
    </source>
</evidence>
<sequence length="523" mass="59635">MAISTELVTFLIWVSILSSSQGGGKKGLVGMNPHEYLHKFGYIKPLKQGVQHEPSTWEEAIRDFQVMSNLPVTGQLDTATMTKMKQPRCGVEDNVGTGLLGKGERSSTSDMRSRFEEDSRRTKRYTLQGEKWTKTHLTYYIVNNASSLPYEDVKAILNRAVQVWAEVSPLTFEEKRDGWADLYIYFARGEHTDGPENAFDGPGGILGHAFFPTSGHAHFDDEEKWTNEGKDGKNLFMVAAHEFGHTLGLAHSNVEESLMSPYYQDYKTDFKMPYDDVMAIQQLYGKVDADRYSANYLPPAGPTPTLHDGTNSIKPHLRPTRKRKRAPNGCKAKFDAIFLGKQGQTFAFRDKHFWLIDDDGISFGYPKMIRKQWPGLKGHIDAAFTSIYTNKTYFFRGRKLWRFDGFTLDEGYPKSTVRTGLPAKPDAAFVWGGNGQVYIFKGAEFWQFNEVTERADPGFPRKIRATWLGIANNINAALQWRNGRTYFFKGDRYWRFDDVMRRKARGYPRSKAQAWMGCARADP</sequence>
<dbReference type="InterPro" id="IPR018487">
    <property type="entry name" value="Hemopexin-like_repeat"/>
</dbReference>
<dbReference type="PROSITE" id="PS51642">
    <property type="entry name" value="HEMOPEXIN_2"/>
    <property type="match status" value="4"/>
</dbReference>
<evidence type="ECO:0000256" key="3">
    <source>
        <dbReference type="ARBA" id="ARBA00022723"/>
    </source>
</evidence>
<evidence type="ECO:0000256" key="11">
    <source>
        <dbReference type="PIRSR" id="PIRSR621190-2"/>
    </source>
</evidence>
<dbReference type="InterPro" id="IPR033739">
    <property type="entry name" value="M10A_MMP"/>
</dbReference>
<feature type="binding site" evidence="11">
    <location>
        <position position="193"/>
    </location>
    <ligand>
        <name>Zn(2+)</name>
        <dbReference type="ChEBI" id="CHEBI:29105"/>
        <label>1</label>
    </ligand>
</feature>
<evidence type="ECO:0000256" key="1">
    <source>
        <dbReference type="ARBA" id="ARBA00010370"/>
    </source>
</evidence>
<comment type="cofactor">
    <cofactor evidence="11">
        <name>Zn(2+)</name>
        <dbReference type="ChEBI" id="CHEBI:29105"/>
    </cofactor>
    <text evidence="11">Binds 2 Zn(2+) ions per subunit.</text>
</comment>
<dbReference type="FunFam" id="3.40.390.10:FF:000021">
    <property type="entry name" value="Matrix metallopeptidase 28"/>
    <property type="match status" value="1"/>
</dbReference>
<dbReference type="GeneID" id="118426409"/>
<keyword evidence="6 10" id="KW-0862">Zinc</keyword>
<dbReference type="CDD" id="cd00094">
    <property type="entry name" value="HX"/>
    <property type="match status" value="1"/>
</dbReference>
<feature type="repeat" description="Hemopexin" evidence="13">
    <location>
        <begin position="327"/>
        <end position="376"/>
    </location>
</feature>
<keyword evidence="5" id="KW-0378">Hydrolase</keyword>
<dbReference type="GO" id="GO:0030574">
    <property type="term" value="P:collagen catabolic process"/>
    <property type="evidence" value="ECO:0000318"/>
    <property type="project" value="GO_Central"/>
</dbReference>
<gene>
    <name evidence="18" type="primary">LOC118426409</name>
</gene>
<evidence type="ECO:0000256" key="9">
    <source>
        <dbReference type="PIRSR" id="PIRSR001191-1"/>
    </source>
</evidence>
<dbReference type="InterPro" id="IPR021190">
    <property type="entry name" value="Pept_M10A"/>
</dbReference>
<feature type="binding site" evidence="11">
    <location>
        <position position="220"/>
    </location>
    <ligand>
        <name>Ca(2+)</name>
        <dbReference type="ChEBI" id="CHEBI:29108"/>
        <label>3</label>
    </ligand>
</feature>
<dbReference type="PRINTS" id="PR00138">
    <property type="entry name" value="MATRIXIN"/>
</dbReference>
<evidence type="ECO:0000256" key="12">
    <source>
        <dbReference type="PIRSR" id="PIRSR621190-4"/>
    </source>
</evidence>
<dbReference type="RefSeq" id="XP_035691673.1">
    <property type="nucleotide sequence ID" value="XM_035835780.1"/>
</dbReference>
<feature type="binding site" description="in inhibited form" evidence="11">
    <location>
        <position position="89"/>
    </location>
    <ligand>
        <name>Zn(2+)</name>
        <dbReference type="ChEBI" id="CHEBI:29105"/>
        <label>2</label>
        <note>catalytic</note>
    </ligand>
</feature>
<feature type="compositionally biased region" description="Basic residues" evidence="14">
    <location>
        <begin position="315"/>
        <end position="326"/>
    </location>
</feature>
<evidence type="ECO:0000256" key="2">
    <source>
        <dbReference type="ARBA" id="ARBA00022670"/>
    </source>
</evidence>
<feature type="binding site" evidence="10">
    <location>
        <position position="251"/>
    </location>
    <ligand>
        <name>Zn(2+)</name>
        <dbReference type="ChEBI" id="CHEBI:29105"/>
        <label>2</label>
        <note>catalytic</note>
    </ligand>
</feature>
<feature type="binding site" evidence="11">
    <location>
        <position position="200"/>
    </location>
    <ligand>
        <name>Ca(2+)</name>
        <dbReference type="ChEBI" id="CHEBI:29108"/>
        <label>3</label>
    </ligand>
</feature>
<evidence type="ECO:0000256" key="7">
    <source>
        <dbReference type="ARBA" id="ARBA00023049"/>
    </source>
</evidence>
<reference evidence="17" key="1">
    <citation type="journal article" date="2020" name="Nat. Ecol. Evol.">
        <title>Deeply conserved synteny resolves early events in vertebrate evolution.</title>
        <authorList>
            <person name="Simakov O."/>
            <person name="Marletaz F."/>
            <person name="Yue J.X."/>
            <person name="O'Connell B."/>
            <person name="Jenkins J."/>
            <person name="Brandt A."/>
            <person name="Calef R."/>
            <person name="Tung C.H."/>
            <person name="Huang T.K."/>
            <person name="Schmutz J."/>
            <person name="Satoh N."/>
            <person name="Yu J.K."/>
            <person name="Putnam N.H."/>
            <person name="Green R.E."/>
            <person name="Rokhsar D.S."/>
        </authorList>
    </citation>
    <scope>NUCLEOTIDE SEQUENCE [LARGE SCALE GENOMIC DNA]</scope>
    <source>
        <strain evidence="17">S238N-H82</strain>
    </source>
</reference>
<dbReference type="Pfam" id="PF01471">
    <property type="entry name" value="PG_binding_1"/>
    <property type="match status" value="1"/>
</dbReference>
<dbReference type="OMA" id="RYSANYL"/>
<evidence type="ECO:0000256" key="13">
    <source>
        <dbReference type="PROSITE-ProRule" id="PRU01011"/>
    </source>
</evidence>
<feature type="region of interest" description="Disordered" evidence="14">
    <location>
        <begin position="93"/>
        <end position="122"/>
    </location>
</feature>
<dbReference type="Pfam" id="PF00045">
    <property type="entry name" value="Hemopexin"/>
    <property type="match status" value="4"/>
</dbReference>
<dbReference type="AlphaFoldDB" id="A0A9J7M0D3"/>
<accession>A0A9J7M0D3</accession>
<evidence type="ECO:0000256" key="14">
    <source>
        <dbReference type="SAM" id="MobiDB-lite"/>
    </source>
</evidence>
<dbReference type="GO" id="GO:0031012">
    <property type="term" value="C:extracellular matrix"/>
    <property type="evidence" value="ECO:0007669"/>
    <property type="project" value="InterPro"/>
</dbReference>
<feature type="repeat" description="Hemopexin" evidence="13">
    <location>
        <begin position="422"/>
        <end position="470"/>
    </location>
</feature>
<evidence type="ECO:0000256" key="8">
    <source>
        <dbReference type="ARBA" id="ARBA00023145"/>
    </source>
</evidence>
<evidence type="ECO:0000256" key="10">
    <source>
        <dbReference type="PIRSR" id="PIRSR001191-2"/>
    </source>
</evidence>
<keyword evidence="2" id="KW-0645">Protease</keyword>
<dbReference type="GO" id="GO:0030198">
    <property type="term" value="P:extracellular matrix organization"/>
    <property type="evidence" value="ECO:0000318"/>
    <property type="project" value="GO_Central"/>
</dbReference>
<feature type="active site" evidence="9">
    <location>
        <position position="242"/>
    </location>
</feature>
<evidence type="ECO:0000256" key="4">
    <source>
        <dbReference type="ARBA" id="ARBA00022737"/>
    </source>
</evidence>
<dbReference type="InterPro" id="IPR006026">
    <property type="entry name" value="Peptidase_Metallo"/>
</dbReference>
<comment type="similarity">
    <text evidence="1">Belongs to the peptidase M10A family.</text>
</comment>
<evidence type="ECO:0000256" key="5">
    <source>
        <dbReference type="ARBA" id="ARBA00022801"/>
    </source>
</evidence>
<feature type="binding site" evidence="11">
    <location>
        <position position="181"/>
    </location>
    <ligand>
        <name>Ca(2+)</name>
        <dbReference type="ChEBI" id="CHEBI:29108"/>
        <label>2</label>
    </ligand>
</feature>
<dbReference type="OrthoDB" id="406838at2759"/>
<dbReference type="SMART" id="SM00235">
    <property type="entry name" value="ZnMc"/>
    <property type="match status" value="1"/>
</dbReference>
<dbReference type="PIRSF" id="PIRSF001191">
    <property type="entry name" value="Peptidase_M10A_matrix"/>
    <property type="match status" value="1"/>
</dbReference>
<feature type="repeat" description="Hemopexin" evidence="13">
    <location>
        <begin position="471"/>
        <end position="518"/>
    </location>
</feature>
<feature type="signal peptide" evidence="15">
    <location>
        <begin position="1"/>
        <end position="22"/>
    </location>
</feature>
<dbReference type="InterPro" id="IPR001818">
    <property type="entry name" value="Pept_M10_metallopeptidase"/>
</dbReference>
<dbReference type="SUPFAM" id="SSF47090">
    <property type="entry name" value="PGBD-like"/>
    <property type="match status" value="1"/>
</dbReference>
<dbReference type="SUPFAM" id="SSF50923">
    <property type="entry name" value="Hemopexin-like domain"/>
    <property type="match status" value="1"/>
</dbReference>
<protein>
    <submittedName>
        <fullName evidence="18">Matrix metalloproteinase-2-like</fullName>
    </submittedName>
</protein>
<dbReference type="Gene3D" id="2.110.10.10">
    <property type="entry name" value="Hemopexin-like domain"/>
    <property type="match status" value="1"/>
</dbReference>
<dbReference type="InterPro" id="IPR036375">
    <property type="entry name" value="Hemopexin-like_dom_sf"/>
</dbReference>
<feature type="binding site" evidence="11">
    <location>
        <position position="218"/>
    </location>
    <ligand>
        <name>Zn(2+)</name>
        <dbReference type="ChEBI" id="CHEBI:29105"/>
        <label>1</label>
    </ligand>
</feature>
<dbReference type="PANTHER" id="PTHR10201">
    <property type="entry name" value="MATRIX METALLOPROTEINASE"/>
    <property type="match status" value="1"/>
</dbReference>
<dbReference type="GO" id="GO:0008270">
    <property type="term" value="F:zinc ion binding"/>
    <property type="evidence" value="ECO:0007669"/>
    <property type="project" value="InterPro"/>
</dbReference>
<keyword evidence="4" id="KW-0677">Repeat</keyword>
<feature type="binding site" evidence="11">
    <location>
        <position position="428"/>
    </location>
    <ligand>
        <name>Ca(2+)</name>
        <dbReference type="ChEBI" id="CHEBI:29108"/>
        <label>5</label>
    </ligand>
</feature>
<keyword evidence="7" id="KW-0482">Metalloprotease</keyword>
<keyword evidence="17" id="KW-1185">Reference proteome</keyword>
<feature type="domain" description="Peptidase metallopeptidase" evidence="16">
    <location>
        <begin position="128"/>
        <end position="286"/>
    </location>
</feature>
<dbReference type="SUPFAM" id="SSF55486">
    <property type="entry name" value="Metalloproteases ('zincins'), catalytic domain"/>
    <property type="match status" value="1"/>
</dbReference>
<keyword evidence="8" id="KW-0865">Zymogen</keyword>
<reference evidence="18" key="2">
    <citation type="submission" date="2025-08" db="UniProtKB">
        <authorList>
            <consortium name="RefSeq"/>
        </authorList>
    </citation>
    <scope>IDENTIFICATION</scope>
    <source>
        <strain evidence="18">S238N-H82</strain>
        <tissue evidence="18">Testes</tissue>
    </source>
</reference>